<dbReference type="Proteomes" id="UP001312865">
    <property type="component" value="Unassembled WGS sequence"/>
</dbReference>
<evidence type="ECO:0000313" key="3">
    <source>
        <dbReference type="Proteomes" id="UP001312865"/>
    </source>
</evidence>
<name>A0ABU8HBY8_9BACI</name>
<keyword evidence="1" id="KW-1133">Transmembrane helix</keyword>
<keyword evidence="3" id="KW-1185">Reference proteome</keyword>
<evidence type="ECO:0000256" key="1">
    <source>
        <dbReference type="SAM" id="Phobius"/>
    </source>
</evidence>
<keyword evidence="1" id="KW-0812">Transmembrane</keyword>
<accession>A0ABU8HBY8</accession>
<reference evidence="2 3" key="1">
    <citation type="journal article" date="2018" name="J. Microbiol.">
        <title>Bacillus spongiae sp. nov., isolated from sponge of Jeju Island.</title>
        <authorList>
            <person name="Lee G.E."/>
            <person name="Im W.T."/>
            <person name="Park J.S."/>
        </authorList>
    </citation>
    <scope>NUCLEOTIDE SEQUENCE [LARGE SCALE GENOMIC DNA]</scope>
    <source>
        <strain evidence="2 3">135PIL107-10</strain>
    </source>
</reference>
<protein>
    <submittedName>
        <fullName evidence="2">Uncharacterized protein</fullName>
    </submittedName>
</protein>
<gene>
    <name evidence="2" type="ORF">WAK64_06760</name>
</gene>
<feature type="transmembrane region" description="Helical" evidence="1">
    <location>
        <begin position="39"/>
        <end position="69"/>
    </location>
</feature>
<feature type="transmembrane region" description="Helical" evidence="1">
    <location>
        <begin position="7"/>
        <end position="33"/>
    </location>
</feature>
<keyword evidence="1" id="KW-0472">Membrane</keyword>
<evidence type="ECO:0000313" key="2">
    <source>
        <dbReference type="EMBL" id="MEI5906757.1"/>
    </source>
</evidence>
<comment type="caution">
    <text evidence="2">The sequence shown here is derived from an EMBL/GenBank/DDBJ whole genome shotgun (WGS) entry which is preliminary data.</text>
</comment>
<dbReference type="EMBL" id="JBBAXC010000004">
    <property type="protein sequence ID" value="MEI5906757.1"/>
    <property type="molecule type" value="Genomic_DNA"/>
</dbReference>
<proteinExistence type="predicted"/>
<dbReference type="RefSeq" id="WP_336586189.1">
    <property type="nucleotide sequence ID" value="NZ_JBBAXC010000004.1"/>
</dbReference>
<organism evidence="2 3">
    <name type="scientific">Bacillus spongiae</name>
    <dbReference type="NCBI Taxonomy" id="2683610"/>
    <lineage>
        <taxon>Bacteria</taxon>
        <taxon>Bacillati</taxon>
        <taxon>Bacillota</taxon>
        <taxon>Bacilli</taxon>
        <taxon>Bacillales</taxon>
        <taxon>Bacillaceae</taxon>
        <taxon>Bacillus</taxon>
    </lineage>
</organism>
<sequence>MDKNKSCCLCGSIIFAAIAIGFGISSGFLIFAISRNPSIINTLILTFIFAYVLPSIILSIIAILTTVFWKKNHK</sequence>